<comment type="similarity">
    <text evidence="2">Belongs to the SYS1 family.</text>
</comment>
<keyword evidence="5" id="KW-0653">Protein transport</keyword>
<evidence type="ECO:0000256" key="3">
    <source>
        <dbReference type="ARBA" id="ARBA00022448"/>
    </source>
</evidence>
<dbReference type="GO" id="GO:0000139">
    <property type="term" value="C:Golgi membrane"/>
    <property type="evidence" value="ECO:0007669"/>
    <property type="project" value="UniProtKB-SubCell"/>
</dbReference>
<evidence type="ECO:0000256" key="7">
    <source>
        <dbReference type="ARBA" id="ARBA00023034"/>
    </source>
</evidence>
<keyword evidence="6 9" id="KW-1133">Transmembrane helix</keyword>
<feature type="transmembrane region" description="Helical" evidence="9">
    <location>
        <begin position="30"/>
        <end position="50"/>
    </location>
</feature>
<evidence type="ECO:0000256" key="6">
    <source>
        <dbReference type="ARBA" id="ARBA00022989"/>
    </source>
</evidence>
<dbReference type="Pfam" id="PF09801">
    <property type="entry name" value="SYS1"/>
    <property type="match status" value="1"/>
</dbReference>
<dbReference type="GO" id="GO:0006895">
    <property type="term" value="P:Golgi to endosome transport"/>
    <property type="evidence" value="ECO:0007669"/>
    <property type="project" value="TreeGrafter"/>
</dbReference>
<evidence type="ECO:0000256" key="8">
    <source>
        <dbReference type="ARBA" id="ARBA00023136"/>
    </source>
</evidence>
<name>A0A444XPG9_ARAHY</name>
<evidence type="ECO:0000256" key="5">
    <source>
        <dbReference type="ARBA" id="ARBA00022927"/>
    </source>
</evidence>
<dbReference type="PANTHER" id="PTHR12952">
    <property type="entry name" value="SYS1"/>
    <property type="match status" value="1"/>
</dbReference>
<keyword evidence="4 9" id="KW-0812">Transmembrane</keyword>
<evidence type="ECO:0000313" key="11">
    <source>
        <dbReference type="Proteomes" id="UP000289738"/>
    </source>
</evidence>
<dbReference type="PANTHER" id="PTHR12952:SF0">
    <property type="entry name" value="PROTEIN SYS1 HOMOLOG"/>
    <property type="match status" value="1"/>
</dbReference>
<organism evidence="10 11">
    <name type="scientific">Arachis hypogaea</name>
    <name type="common">Peanut</name>
    <dbReference type="NCBI Taxonomy" id="3818"/>
    <lineage>
        <taxon>Eukaryota</taxon>
        <taxon>Viridiplantae</taxon>
        <taxon>Streptophyta</taxon>
        <taxon>Embryophyta</taxon>
        <taxon>Tracheophyta</taxon>
        <taxon>Spermatophyta</taxon>
        <taxon>Magnoliopsida</taxon>
        <taxon>eudicotyledons</taxon>
        <taxon>Gunneridae</taxon>
        <taxon>Pentapetalae</taxon>
        <taxon>rosids</taxon>
        <taxon>fabids</taxon>
        <taxon>Fabales</taxon>
        <taxon>Fabaceae</taxon>
        <taxon>Papilionoideae</taxon>
        <taxon>50 kb inversion clade</taxon>
        <taxon>dalbergioids sensu lato</taxon>
        <taxon>Dalbergieae</taxon>
        <taxon>Pterocarpus clade</taxon>
        <taxon>Arachis</taxon>
    </lineage>
</organism>
<keyword evidence="11" id="KW-1185">Reference proteome</keyword>
<gene>
    <name evidence="10" type="ORF">Ahy_B09g097332</name>
</gene>
<evidence type="ECO:0000256" key="2">
    <source>
        <dbReference type="ARBA" id="ARBA00008160"/>
    </source>
</evidence>
<keyword evidence="7" id="KW-0333">Golgi apparatus</keyword>
<evidence type="ECO:0008006" key="12">
    <source>
        <dbReference type="Google" id="ProtNLM"/>
    </source>
</evidence>
<evidence type="ECO:0000256" key="1">
    <source>
        <dbReference type="ARBA" id="ARBA00004653"/>
    </source>
</evidence>
<dbReference type="GO" id="GO:0005802">
    <property type="term" value="C:trans-Golgi network"/>
    <property type="evidence" value="ECO:0007669"/>
    <property type="project" value="TreeGrafter"/>
</dbReference>
<dbReference type="AlphaFoldDB" id="A0A444XPG9"/>
<accession>A0A444XPG9</accession>
<comment type="caution">
    <text evidence="10">The sequence shown here is derived from an EMBL/GenBank/DDBJ whole genome shotgun (WGS) entry which is preliminary data.</text>
</comment>
<keyword evidence="3" id="KW-0813">Transport</keyword>
<reference evidence="10 11" key="1">
    <citation type="submission" date="2019-01" db="EMBL/GenBank/DDBJ databases">
        <title>Sequencing of cultivated peanut Arachis hypogaea provides insights into genome evolution and oil improvement.</title>
        <authorList>
            <person name="Chen X."/>
        </authorList>
    </citation>
    <scope>NUCLEOTIDE SEQUENCE [LARGE SCALE GENOMIC DNA]</scope>
    <source>
        <strain evidence="11">cv. Fuhuasheng</strain>
        <tissue evidence="10">Leaves</tissue>
    </source>
</reference>
<evidence type="ECO:0000256" key="9">
    <source>
        <dbReference type="SAM" id="Phobius"/>
    </source>
</evidence>
<dbReference type="Proteomes" id="UP000289738">
    <property type="component" value="Chromosome B09"/>
</dbReference>
<feature type="transmembrane region" description="Helical" evidence="9">
    <location>
        <begin position="57"/>
        <end position="82"/>
    </location>
</feature>
<proteinExistence type="inferred from homology"/>
<dbReference type="STRING" id="3818.A0A444XPG9"/>
<dbReference type="EMBL" id="SDMP01000019">
    <property type="protein sequence ID" value="RYQ91454.1"/>
    <property type="molecule type" value="Genomic_DNA"/>
</dbReference>
<protein>
    <recommendedName>
        <fullName evidence="12">Protein SYS1 homolog</fullName>
    </recommendedName>
</protein>
<feature type="transmembrane region" description="Helical" evidence="9">
    <location>
        <begin position="94"/>
        <end position="117"/>
    </location>
</feature>
<dbReference type="InterPro" id="IPR019185">
    <property type="entry name" value="Integral_membrane_SYS1-rel"/>
</dbReference>
<feature type="transmembrane region" description="Helical" evidence="9">
    <location>
        <begin position="159"/>
        <end position="176"/>
    </location>
</feature>
<sequence>MLVQCNNSSGILLGCLQLGNFFFCLEEVRVWSSVIIFYGVVVWDPGLILAQIVYFQCLYYVTLSFFLAILIGTHVSRMILVYFFDLITIITSTFTGWCVIASFILTSISGTVYMLYVIERAKKYFDFSVTLYIVHSFICIGYGGWLSSITWWIVNGIEITVMALLGKYLSICNFSIEVKRKNEKRKISVHMNLL</sequence>
<dbReference type="GO" id="GO:0034067">
    <property type="term" value="P:protein localization to Golgi apparatus"/>
    <property type="evidence" value="ECO:0007669"/>
    <property type="project" value="TreeGrafter"/>
</dbReference>
<comment type="subcellular location">
    <subcellularLocation>
        <location evidence="1">Golgi apparatus membrane</location>
        <topology evidence="1">Multi-pass membrane protein</topology>
    </subcellularLocation>
</comment>
<dbReference type="GO" id="GO:0005829">
    <property type="term" value="C:cytosol"/>
    <property type="evidence" value="ECO:0007669"/>
    <property type="project" value="GOC"/>
</dbReference>
<feature type="transmembrane region" description="Helical" evidence="9">
    <location>
        <begin position="129"/>
        <end position="153"/>
    </location>
</feature>
<dbReference type="GO" id="GO:0043001">
    <property type="term" value="P:Golgi to plasma membrane protein transport"/>
    <property type="evidence" value="ECO:0007669"/>
    <property type="project" value="TreeGrafter"/>
</dbReference>
<evidence type="ECO:0000256" key="4">
    <source>
        <dbReference type="ARBA" id="ARBA00022692"/>
    </source>
</evidence>
<keyword evidence="8 9" id="KW-0472">Membrane</keyword>
<evidence type="ECO:0000313" key="10">
    <source>
        <dbReference type="EMBL" id="RYQ91454.1"/>
    </source>
</evidence>